<dbReference type="Proteomes" id="UP000192582">
    <property type="component" value="Unassembled WGS sequence"/>
</dbReference>
<dbReference type="AlphaFoldDB" id="A0A1W1VVI7"/>
<name>A0A1W1VVI7_9DEIO</name>
<keyword evidence="2" id="KW-1185">Reference proteome</keyword>
<evidence type="ECO:0000313" key="2">
    <source>
        <dbReference type="Proteomes" id="UP000192582"/>
    </source>
</evidence>
<reference evidence="1 2" key="1">
    <citation type="submission" date="2017-04" db="EMBL/GenBank/DDBJ databases">
        <authorList>
            <person name="Afonso C.L."/>
            <person name="Miller P.J."/>
            <person name="Scott M.A."/>
            <person name="Spackman E."/>
            <person name="Goraichik I."/>
            <person name="Dimitrov K.M."/>
            <person name="Suarez D.L."/>
            <person name="Swayne D.E."/>
        </authorList>
    </citation>
    <scope>NUCLEOTIDE SEQUENCE [LARGE SCALE GENOMIC DNA]</scope>
    <source>
        <strain evidence="1 2">KR-140</strain>
    </source>
</reference>
<dbReference type="EMBL" id="FWWU01000011">
    <property type="protein sequence ID" value="SMB97392.1"/>
    <property type="molecule type" value="Genomic_DNA"/>
</dbReference>
<protein>
    <submittedName>
        <fullName evidence="1">Uncharacterized protein</fullName>
    </submittedName>
</protein>
<gene>
    <name evidence="1" type="ORF">SAMN00790413_05918</name>
</gene>
<organism evidence="1 2">
    <name type="scientific">Deinococcus hopiensis KR-140</name>
    <dbReference type="NCBI Taxonomy" id="695939"/>
    <lineage>
        <taxon>Bacteria</taxon>
        <taxon>Thermotogati</taxon>
        <taxon>Deinococcota</taxon>
        <taxon>Deinococci</taxon>
        <taxon>Deinococcales</taxon>
        <taxon>Deinococcaceae</taxon>
        <taxon>Deinococcus</taxon>
    </lineage>
</organism>
<proteinExistence type="predicted"/>
<sequence>MAKTNARNPTSINRFQALLATAALTADVQAIIAQPDTNDVDAQLTHLLRQAHDRWGFGLHHLQHTARWTGQTIELLADGRAVADLNADPARIASVYAGMGAPDEHGLSSWPVLGEGQRTTVKSAAQLRVLIEDARDFETLWTPEKNGLTYRMWRTQTTEGEQLAAEYARPTSAAELLADAAWDVITRIKDRSLQRDLMKRSEQGGILQAFLSARHKDAATNLSTLAEAHFTVQGNVGRLTGPAARDFDAFRSLQRSTAEELLALHEGAVKKVAATLHGELK</sequence>
<accession>A0A1W1VVI7</accession>
<dbReference type="RefSeq" id="WP_245808596.1">
    <property type="nucleotide sequence ID" value="NZ_FWWU01000011.1"/>
</dbReference>
<evidence type="ECO:0000313" key="1">
    <source>
        <dbReference type="EMBL" id="SMB97392.1"/>
    </source>
</evidence>